<evidence type="ECO:0000313" key="7">
    <source>
        <dbReference type="EMBL" id="RFB01557.1"/>
    </source>
</evidence>
<keyword evidence="7" id="KW-0645">Protease</keyword>
<dbReference type="SUPFAM" id="SSF55920">
    <property type="entry name" value="Creatinase/aminopeptidase"/>
    <property type="match status" value="1"/>
</dbReference>
<feature type="domain" description="Peptidase M24 C-terminal" evidence="6">
    <location>
        <begin position="545"/>
        <end position="604"/>
    </location>
</feature>
<dbReference type="SUPFAM" id="SSF53092">
    <property type="entry name" value="Creatinase/prolidase N-terminal domain"/>
    <property type="match status" value="1"/>
</dbReference>
<dbReference type="Gene3D" id="3.90.230.10">
    <property type="entry name" value="Creatinase/methionine aminopeptidase superfamily"/>
    <property type="match status" value="1"/>
</dbReference>
<name>A0A371R7Y2_9PROT</name>
<dbReference type="PANTHER" id="PTHR43763">
    <property type="entry name" value="XAA-PRO AMINOPEPTIDASE 1"/>
    <property type="match status" value="1"/>
</dbReference>
<sequence length="605" mass="65324">MFQTFEPASDIGFAAAHVPPLRAALADQGLDGLLIPHDDAYLNEYLPDNAERLMWVSGFSGSAGMAIVLKDKAAVFSDGRYTLQLREQVDQEYFELHNTADVDPAEWLATNTAEGAVIGYDPFLYSKAGLAPYVRMAAKSGFTLKALETNPIDVAWEDQPEEPCAPILPHPDSFSGEGSESKRHRLAEDLKSAKVGAALLTAPHSLAWLFNIRGGDVHASPLPLGRAILRVDGSAELFIHPDKVTDGLPAHLGNEVTIRAETEVMSALADLGKAGVKVAVDPAITPLAFTQALEAAGAGIEEMADPCSLPRALKNDAELDGARAAHIRDGAVITRFLHWLAEEAPKSELTEIAAAQKLESLRIATGVLKDISFDTISGSANHGALPHYRVSTRSDQKIKPGTLFLIDSGGQYEDGTTDITRTMAIGAPTEEMRRCYTLVLQGHIALATAKFPKGTSGHALDAFARRPLWEAGLDYDHGTGHGVGSYLGVHEGPQKISKHPIAQALEPGMICSNEPGFYKAGEFGIRIENLIIVTQPQPVPGGEREMMSFETITLAPLERELIVADMLTEDERKWVDDYHAEVWAKVGPELDGEVKDWLKARTAAL</sequence>
<protein>
    <submittedName>
        <fullName evidence="7">Aminopeptidase P family protein</fullName>
    </submittedName>
</protein>
<dbReference type="InterPro" id="IPR036005">
    <property type="entry name" value="Creatinase/aminopeptidase-like"/>
</dbReference>
<gene>
    <name evidence="7" type="ORF">DX908_14845</name>
</gene>
<dbReference type="GO" id="GO:0005737">
    <property type="term" value="C:cytoplasm"/>
    <property type="evidence" value="ECO:0007669"/>
    <property type="project" value="UniProtKB-ARBA"/>
</dbReference>
<dbReference type="Pfam" id="PF16188">
    <property type="entry name" value="Peptidase_M24_C"/>
    <property type="match status" value="1"/>
</dbReference>
<dbReference type="Proteomes" id="UP000264589">
    <property type="component" value="Unassembled WGS sequence"/>
</dbReference>
<dbReference type="OrthoDB" id="9806388at2"/>
<keyword evidence="2" id="KW-0479">Metal-binding</keyword>
<dbReference type="InParanoid" id="A0A371R7Y2"/>
<dbReference type="InterPro" id="IPR000994">
    <property type="entry name" value="Pept_M24"/>
</dbReference>
<dbReference type="AlphaFoldDB" id="A0A371R7Y2"/>
<proteinExistence type="inferred from homology"/>
<dbReference type="Pfam" id="PF01321">
    <property type="entry name" value="Creatinase_N"/>
    <property type="match status" value="1"/>
</dbReference>
<evidence type="ECO:0000259" key="6">
    <source>
        <dbReference type="Pfam" id="PF16188"/>
    </source>
</evidence>
<evidence type="ECO:0000259" key="4">
    <source>
        <dbReference type="Pfam" id="PF00557"/>
    </source>
</evidence>
<feature type="domain" description="Peptidase M24" evidence="4">
    <location>
        <begin position="322"/>
        <end position="535"/>
    </location>
</feature>
<dbReference type="Gene3D" id="3.40.350.10">
    <property type="entry name" value="Creatinase/prolidase N-terminal domain"/>
    <property type="match status" value="2"/>
</dbReference>
<dbReference type="FunFam" id="3.90.230.10:FF:000009">
    <property type="entry name" value="xaa-Pro aminopeptidase 2"/>
    <property type="match status" value="1"/>
</dbReference>
<accession>A0A371R7Y2</accession>
<organism evidence="7 8">
    <name type="scientific">Parvularcula marina</name>
    <dbReference type="NCBI Taxonomy" id="2292771"/>
    <lineage>
        <taxon>Bacteria</taxon>
        <taxon>Pseudomonadati</taxon>
        <taxon>Pseudomonadota</taxon>
        <taxon>Alphaproteobacteria</taxon>
        <taxon>Parvularculales</taxon>
        <taxon>Parvularculaceae</taxon>
        <taxon>Parvularcula</taxon>
    </lineage>
</organism>
<dbReference type="InterPro" id="IPR000587">
    <property type="entry name" value="Creatinase_N"/>
</dbReference>
<keyword evidence="8" id="KW-1185">Reference proteome</keyword>
<evidence type="ECO:0000259" key="5">
    <source>
        <dbReference type="Pfam" id="PF01321"/>
    </source>
</evidence>
<dbReference type="EMBL" id="QUQO01000002">
    <property type="protein sequence ID" value="RFB01557.1"/>
    <property type="molecule type" value="Genomic_DNA"/>
</dbReference>
<dbReference type="RefSeq" id="WP_116393273.1">
    <property type="nucleotide sequence ID" value="NZ_QUQO01000002.1"/>
</dbReference>
<dbReference type="InterPro" id="IPR029149">
    <property type="entry name" value="Creatin/AminoP/Spt16_N"/>
</dbReference>
<evidence type="ECO:0000256" key="2">
    <source>
        <dbReference type="ARBA" id="ARBA00022723"/>
    </source>
</evidence>
<dbReference type="CDD" id="cd01085">
    <property type="entry name" value="APP"/>
    <property type="match status" value="1"/>
</dbReference>
<reference evidence="7 8" key="1">
    <citation type="submission" date="2018-08" db="EMBL/GenBank/DDBJ databases">
        <title>Parvularcula sp. SM1705, isolated from surface water of the South Sea China.</title>
        <authorList>
            <person name="Sun L."/>
        </authorList>
    </citation>
    <scope>NUCLEOTIDE SEQUENCE [LARGE SCALE GENOMIC DNA]</scope>
    <source>
        <strain evidence="7 8">SM1705</strain>
    </source>
</reference>
<comment type="caution">
    <text evidence="7">The sequence shown here is derived from an EMBL/GenBank/DDBJ whole genome shotgun (WGS) entry which is preliminary data.</text>
</comment>
<evidence type="ECO:0000256" key="3">
    <source>
        <dbReference type="ARBA" id="ARBA00022801"/>
    </source>
</evidence>
<dbReference type="GO" id="GO:0070006">
    <property type="term" value="F:metalloaminopeptidase activity"/>
    <property type="evidence" value="ECO:0007669"/>
    <property type="project" value="InterPro"/>
</dbReference>
<dbReference type="GO" id="GO:0046872">
    <property type="term" value="F:metal ion binding"/>
    <property type="evidence" value="ECO:0007669"/>
    <property type="project" value="UniProtKB-KW"/>
</dbReference>
<feature type="domain" description="Creatinase N-terminal" evidence="5">
    <location>
        <begin position="21"/>
        <end position="122"/>
    </location>
</feature>
<dbReference type="InterPro" id="IPR032416">
    <property type="entry name" value="Peptidase_M24_C"/>
</dbReference>
<evidence type="ECO:0000256" key="1">
    <source>
        <dbReference type="ARBA" id="ARBA00008766"/>
    </source>
</evidence>
<comment type="similarity">
    <text evidence="1">Belongs to the peptidase M24B family.</text>
</comment>
<evidence type="ECO:0000313" key="8">
    <source>
        <dbReference type="Proteomes" id="UP000264589"/>
    </source>
</evidence>
<keyword evidence="3" id="KW-0378">Hydrolase</keyword>
<dbReference type="Pfam" id="PF16189">
    <property type="entry name" value="Creatinase_N_2"/>
    <property type="match status" value="1"/>
</dbReference>
<dbReference type="InterPro" id="IPR033740">
    <property type="entry name" value="Pept_M24B"/>
</dbReference>
<dbReference type="InterPro" id="IPR050422">
    <property type="entry name" value="X-Pro_aminopeptidase_P"/>
</dbReference>
<dbReference type="PANTHER" id="PTHR43763:SF6">
    <property type="entry name" value="XAA-PRO AMINOPEPTIDASE 1"/>
    <property type="match status" value="1"/>
</dbReference>
<keyword evidence="7" id="KW-0031">Aminopeptidase</keyword>
<dbReference type="Pfam" id="PF00557">
    <property type="entry name" value="Peptidase_M24"/>
    <property type="match status" value="1"/>
</dbReference>